<organism evidence="1 2">
    <name type="scientific">Calocera cornea HHB12733</name>
    <dbReference type="NCBI Taxonomy" id="1353952"/>
    <lineage>
        <taxon>Eukaryota</taxon>
        <taxon>Fungi</taxon>
        <taxon>Dikarya</taxon>
        <taxon>Basidiomycota</taxon>
        <taxon>Agaricomycotina</taxon>
        <taxon>Dacrymycetes</taxon>
        <taxon>Dacrymycetales</taxon>
        <taxon>Dacrymycetaceae</taxon>
        <taxon>Calocera</taxon>
    </lineage>
</organism>
<evidence type="ECO:0000313" key="1">
    <source>
        <dbReference type="EMBL" id="KZT56859.1"/>
    </source>
</evidence>
<accession>A0A165FJV3</accession>
<keyword evidence="2" id="KW-1185">Reference proteome</keyword>
<dbReference type="SUPFAM" id="SSF51735">
    <property type="entry name" value="NAD(P)-binding Rossmann-fold domains"/>
    <property type="match status" value="1"/>
</dbReference>
<dbReference type="InParanoid" id="A0A165FJV3"/>
<name>A0A165FJV3_9BASI</name>
<protein>
    <recommendedName>
        <fullName evidence="3">NmrA-like domain-containing protein</fullName>
    </recommendedName>
</protein>
<dbReference type="EMBL" id="KV423971">
    <property type="protein sequence ID" value="KZT56859.1"/>
    <property type="molecule type" value="Genomic_DNA"/>
</dbReference>
<dbReference type="STRING" id="1353952.A0A165FJV3"/>
<dbReference type="Gene3D" id="3.40.50.720">
    <property type="entry name" value="NAD(P)-binding Rossmann-like Domain"/>
    <property type="match status" value="1"/>
</dbReference>
<dbReference type="OrthoDB" id="2735536at2759"/>
<gene>
    <name evidence="1" type="ORF">CALCODRAFT_483624</name>
</gene>
<dbReference type="InterPro" id="IPR036291">
    <property type="entry name" value="NAD(P)-bd_dom_sf"/>
</dbReference>
<dbReference type="Proteomes" id="UP000076842">
    <property type="component" value="Unassembled WGS sequence"/>
</dbReference>
<evidence type="ECO:0000313" key="2">
    <source>
        <dbReference type="Proteomes" id="UP000076842"/>
    </source>
</evidence>
<reference evidence="1 2" key="1">
    <citation type="journal article" date="2016" name="Mol. Biol. Evol.">
        <title>Comparative Genomics of Early-Diverging Mushroom-Forming Fungi Provides Insights into the Origins of Lignocellulose Decay Capabilities.</title>
        <authorList>
            <person name="Nagy L.G."/>
            <person name="Riley R."/>
            <person name="Tritt A."/>
            <person name="Adam C."/>
            <person name="Daum C."/>
            <person name="Floudas D."/>
            <person name="Sun H."/>
            <person name="Yadav J.S."/>
            <person name="Pangilinan J."/>
            <person name="Larsson K.H."/>
            <person name="Matsuura K."/>
            <person name="Barry K."/>
            <person name="Labutti K."/>
            <person name="Kuo R."/>
            <person name="Ohm R.A."/>
            <person name="Bhattacharya S.S."/>
            <person name="Shirouzu T."/>
            <person name="Yoshinaga Y."/>
            <person name="Martin F.M."/>
            <person name="Grigoriev I.V."/>
            <person name="Hibbett D.S."/>
        </authorList>
    </citation>
    <scope>NUCLEOTIDE SEQUENCE [LARGE SCALE GENOMIC DNA]</scope>
    <source>
        <strain evidence="1 2">HHB12733</strain>
    </source>
</reference>
<sequence length="146" mass="16315">MVYGPPMQAFHSLDQLNESVDELWKFFDGKAKEVPFTTFLAFIDVRDLLSAYLRVASPTNEKANNQHYLAVGGRYSFDEADVIVQEAFPEQAARMTPSDGKPAPEYYKTDASKTEADFGIKWTPFKKTVVDSADAIFKAEAQFASA</sequence>
<proteinExistence type="predicted"/>
<evidence type="ECO:0008006" key="3">
    <source>
        <dbReference type="Google" id="ProtNLM"/>
    </source>
</evidence>
<dbReference type="AlphaFoldDB" id="A0A165FJV3"/>